<keyword evidence="2" id="KW-1003">Cell membrane</keyword>
<evidence type="ECO:0000256" key="5">
    <source>
        <dbReference type="ARBA" id="ARBA00023136"/>
    </source>
</evidence>
<evidence type="ECO:0000256" key="1">
    <source>
        <dbReference type="ARBA" id="ARBA00004651"/>
    </source>
</evidence>
<name>A0A239L1W5_EKHLU</name>
<sequence length="206" mass="23367">MPPIINGLIFGLIFLFALGPAFFALIQTSIQQGFKKAIFMAIGISTSDVFYVVLVLLGMAKALETDDFKIWMGIFGVVMLGAYAVYSWFKVPKVHNDDTMMKESSLARQFAKGLFLNGLNPFIIVSWATWVSAIAINFEYSFNEQLQFFGGMLITILTMDITKAFIAHRLKHLVTVKFVRRMNRTVAIILILFTFQILYFLITNYA</sequence>
<evidence type="ECO:0000256" key="4">
    <source>
        <dbReference type="ARBA" id="ARBA00022989"/>
    </source>
</evidence>
<dbReference type="GO" id="GO:0015171">
    <property type="term" value="F:amino acid transmembrane transporter activity"/>
    <property type="evidence" value="ECO:0007669"/>
    <property type="project" value="TreeGrafter"/>
</dbReference>
<dbReference type="InterPro" id="IPR001123">
    <property type="entry name" value="LeuE-type"/>
</dbReference>
<feature type="transmembrane region" description="Helical" evidence="6">
    <location>
        <begin position="148"/>
        <end position="166"/>
    </location>
</feature>
<accession>A0A239L1W5</accession>
<evidence type="ECO:0000256" key="3">
    <source>
        <dbReference type="ARBA" id="ARBA00022692"/>
    </source>
</evidence>
<evidence type="ECO:0000313" key="8">
    <source>
        <dbReference type="Proteomes" id="UP000198393"/>
    </source>
</evidence>
<evidence type="ECO:0000256" key="2">
    <source>
        <dbReference type="ARBA" id="ARBA00022475"/>
    </source>
</evidence>
<keyword evidence="8" id="KW-1185">Reference proteome</keyword>
<dbReference type="AlphaFoldDB" id="A0A239L1W5"/>
<keyword evidence="5 6" id="KW-0472">Membrane</keyword>
<dbReference type="PANTHER" id="PTHR30086">
    <property type="entry name" value="ARGININE EXPORTER PROTEIN ARGO"/>
    <property type="match status" value="1"/>
</dbReference>
<dbReference type="Pfam" id="PF01810">
    <property type="entry name" value="LysE"/>
    <property type="match status" value="1"/>
</dbReference>
<dbReference type="EMBL" id="FZPD01000005">
    <property type="protein sequence ID" value="SNT24441.1"/>
    <property type="molecule type" value="Genomic_DNA"/>
</dbReference>
<proteinExistence type="predicted"/>
<protein>
    <submittedName>
        <fullName evidence="7">Threonine/homoserine/homoserine lactone efflux protein</fullName>
    </submittedName>
</protein>
<gene>
    <name evidence="7" type="ORF">SAMN05421640_2912</name>
</gene>
<feature type="transmembrane region" description="Helical" evidence="6">
    <location>
        <begin position="38"/>
        <end position="58"/>
    </location>
</feature>
<feature type="transmembrane region" description="Helical" evidence="6">
    <location>
        <begin position="110"/>
        <end position="136"/>
    </location>
</feature>
<dbReference type="PANTHER" id="PTHR30086:SF20">
    <property type="entry name" value="ARGININE EXPORTER PROTEIN ARGO-RELATED"/>
    <property type="match status" value="1"/>
</dbReference>
<feature type="transmembrane region" description="Helical" evidence="6">
    <location>
        <begin position="186"/>
        <end position="205"/>
    </location>
</feature>
<feature type="transmembrane region" description="Helical" evidence="6">
    <location>
        <begin position="6"/>
        <end position="26"/>
    </location>
</feature>
<dbReference type="GO" id="GO:0005886">
    <property type="term" value="C:plasma membrane"/>
    <property type="evidence" value="ECO:0007669"/>
    <property type="project" value="UniProtKB-SubCell"/>
</dbReference>
<comment type="subcellular location">
    <subcellularLocation>
        <location evidence="1">Cell membrane</location>
        <topology evidence="1">Multi-pass membrane protein</topology>
    </subcellularLocation>
</comment>
<dbReference type="Proteomes" id="UP000198393">
    <property type="component" value="Unassembled WGS sequence"/>
</dbReference>
<reference evidence="7 8" key="1">
    <citation type="submission" date="2017-06" db="EMBL/GenBank/DDBJ databases">
        <authorList>
            <person name="Kim H.J."/>
            <person name="Triplett B.A."/>
        </authorList>
    </citation>
    <scope>NUCLEOTIDE SEQUENCE [LARGE SCALE GENOMIC DNA]</scope>
    <source>
        <strain evidence="7 8">DSM 19307</strain>
    </source>
</reference>
<organism evidence="7 8">
    <name type="scientific">Ekhidna lutea</name>
    <dbReference type="NCBI Taxonomy" id="447679"/>
    <lineage>
        <taxon>Bacteria</taxon>
        <taxon>Pseudomonadati</taxon>
        <taxon>Bacteroidota</taxon>
        <taxon>Cytophagia</taxon>
        <taxon>Cytophagales</taxon>
        <taxon>Reichenbachiellaceae</taxon>
        <taxon>Ekhidna</taxon>
    </lineage>
</organism>
<evidence type="ECO:0000256" key="6">
    <source>
        <dbReference type="SAM" id="Phobius"/>
    </source>
</evidence>
<dbReference type="RefSeq" id="WP_089357609.1">
    <property type="nucleotide sequence ID" value="NZ_FZPD01000005.1"/>
</dbReference>
<dbReference type="OrthoDB" id="679767at2"/>
<keyword evidence="3 6" id="KW-0812">Transmembrane</keyword>
<evidence type="ECO:0000313" key="7">
    <source>
        <dbReference type="EMBL" id="SNT24441.1"/>
    </source>
</evidence>
<feature type="transmembrane region" description="Helical" evidence="6">
    <location>
        <begin position="70"/>
        <end position="89"/>
    </location>
</feature>
<keyword evidence="4 6" id="KW-1133">Transmembrane helix</keyword>